<keyword evidence="2" id="KW-0575">Peroxidase</keyword>
<dbReference type="OrthoDB" id="9801997at2"/>
<feature type="domain" description="Carboxymuconolactone decarboxylase-like" evidence="1">
    <location>
        <begin position="22"/>
        <end position="95"/>
    </location>
</feature>
<dbReference type="InterPro" id="IPR003779">
    <property type="entry name" value="CMD-like"/>
</dbReference>
<dbReference type="NCBIfam" id="TIGR00778">
    <property type="entry name" value="ahpD_dom"/>
    <property type="match status" value="1"/>
</dbReference>
<dbReference type="PANTHER" id="PTHR34846">
    <property type="entry name" value="4-CARBOXYMUCONOLACTONE DECARBOXYLASE FAMILY PROTEIN (AFU_ORTHOLOGUE AFUA_6G11590)"/>
    <property type="match status" value="1"/>
</dbReference>
<proteinExistence type="predicted"/>
<dbReference type="SUPFAM" id="SSF69118">
    <property type="entry name" value="AhpD-like"/>
    <property type="match status" value="1"/>
</dbReference>
<evidence type="ECO:0000259" key="1">
    <source>
        <dbReference type="Pfam" id="PF02627"/>
    </source>
</evidence>
<dbReference type="KEGG" id="mey:TM49_07300"/>
<keyword evidence="3" id="KW-1185">Reference proteome</keyword>
<dbReference type="InterPro" id="IPR004675">
    <property type="entry name" value="AhpD_core"/>
</dbReference>
<organism evidence="2 3">
    <name type="scientific">Martelella endophytica</name>
    <dbReference type="NCBI Taxonomy" id="1486262"/>
    <lineage>
        <taxon>Bacteria</taxon>
        <taxon>Pseudomonadati</taxon>
        <taxon>Pseudomonadota</taxon>
        <taxon>Alphaproteobacteria</taxon>
        <taxon>Hyphomicrobiales</taxon>
        <taxon>Aurantimonadaceae</taxon>
        <taxon>Martelella</taxon>
    </lineage>
</organism>
<dbReference type="EMBL" id="CP010803">
    <property type="protein sequence ID" value="AJY45539.1"/>
    <property type="molecule type" value="Genomic_DNA"/>
</dbReference>
<dbReference type="Pfam" id="PF02627">
    <property type="entry name" value="CMD"/>
    <property type="match status" value="1"/>
</dbReference>
<protein>
    <submittedName>
        <fullName evidence="2">Alkylhydroperoxidase</fullName>
    </submittedName>
</protein>
<dbReference type="AlphaFoldDB" id="A0A0D5LMV4"/>
<gene>
    <name evidence="2" type="ORF">TM49_07300</name>
</gene>
<dbReference type="Gene3D" id="1.20.1290.10">
    <property type="entry name" value="AhpD-like"/>
    <property type="match status" value="1"/>
</dbReference>
<evidence type="ECO:0000313" key="2">
    <source>
        <dbReference type="EMBL" id="AJY45539.1"/>
    </source>
</evidence>
<accession>A0A0D5LMV4</accession>
<sequence>MTSRMTDHMKRAKGGFEPLFAAEAAIQGSTLEPLLIHLVKLRASQINGCAFCIQMHVAEALTDGETPLRLHMLPAWRESPLYSERERAALAWTEALTKLPETGAPDADWAKVEAAFDVDERAWLTLSIGAINLWNRVQAGLRVPHGTRLPEARANAA</sequence>
<dbReference type="InterPro" id="IPR029032">
    <property type="entry name" value="AhpD-like"/>
</dbReference>
<name>A0A0D5LMV4_MAREN</name>
<dbReference type="PANTHER" id="PTHR34846:SF10">
    <property type="entry name" value="CYTOPLASMIC PROTEIN"/>
    <property type="match status" value="1"/>
</dbReference>
<dbReference type="STRING" id="1486262.TM49_07300"/>
<dbReference type="RefSeq" id="WP_045680237.1">
    <property type="nucleotide sequence ID" value="NZ_CP010803.1"/>
</dbReference>
<dbReference type="GO" id="GO:0051920">
    <property type="term" value="F:peroxiredoxin activity"/>
    <property type="evidence" value="ECO:0007669"/>
    <property type="project" value="InterPro"/>
</dbReference>
<dbReference type="HOGENOM" id="CLU_082760_6_0_5"/>
<evidence type="ECO:0000313" key="3">
    <source>
        <dbReference type="Proteomes" id="UP000032611"/>
    </source>
</evidence>
<reference evidence="2 3" key="1">
    <citation type="journal article" date="2015" name="Genome Announc.">
        <title>Complete genome sequence of Martelella endophytica YC6887, which has antifungal activity associated with a halophyte.</title>
        <authorList>
            <person name="Khan A."/>
            <person name="Khan H."/>
            <person name="Chung E.J."/>
            <person name="Hossain M.T."/>
            <person name="Chung Y.R."/>
        </authorList>
    </citation>
    <scope>NUCLEOTIDE SEQUENCE [LARGE SCALE GENOMIC DNA]</scope>
    <source>
        <strain evidence="2">YC6887</strain>
    </source>
</reference>
<dbReference type="PATRIC" id="fig|1486262.3.peg.1506"/>
<dbReference type="Proteomes" id="UP000032611">
    <property type="component" value="Chromosome"/>
</dbReference>
<keyword evidence="2" id="KW-0560">Oxidoreductase</keyword>